<sequence length="87" mass="9772">MPRRHLETSQPPSGFPGLAEKRAFGPALERTPSEGWMERSKLTRLTEIPAPLVLFPLAVPARNSPFRWNARKLPNHSLPPFSAIFLS</sequence>
<gene>
    <name evidence="2" type="ORF">NTJ_08891</name>
</gene>
<evidence type="ECO:0000313" key="2">
    <source>
        <dbReference type="EMBL" id="BES96082.1"/>
    </source>
</evidence>
<accession>A0ABN7B025</accession>
<evidence type="ECO:0000256" key="1">
    <source>
        <dbReference type="SAM" id="MobiDB-lite"/>
    </source>
</evidence>
<keyword evidence="3" id="KW-1185">Reference proteome</keyword>
<dbReference type="EMBL" id="AP028914">
    <property type="protein sequence ID" value="BES96082.1"/>
    <property type="molecule type" value="Genomic_DNA"/>
</dbReference>
<protein>
    <submittedName>
        <fullName evidence="2">Uncharacterized protein</fullName>
    </submittedName>
</protein>
<name>A0ABN7B025_9HEMI</name>
<organism evidence="2 3">
    <name type="scientific">Nesidiocoris tenuis</name>
    <dbReference type="NCBI Taxonomy" id="355587"/>
    <lineage>
        <taxon>Eukaryota</taxon>
        <taxon>Metazoa</taxon>
        <taxon>Ecdysozoa</taxon>
        <taxon>Arthropoda</taxon>
        <taxon>Hexapoda</taxon>
        <taxon>Insecta</taxon>
        <taxon>Pterygota</taxon>
        <taxon>Neoptera</taxon>
        <taxon>Paraneoptera</taxon>
        <taxon>Hemiptera</taxon>
        <taxon>Heteroptera</taxon>
        <taxon>Panheteroptera</taxon>
        <taxon>Cimicomorpha</taxon>
        <taxon>Miridae</taxon>
        <taxon>Dicyphina</taxon>
        <taxon>Nesidiocoris</taxon>
    </lineage>
</organism>
<proteinExistence type="predicted"/>
<evidence type="ECO:0000313" key="3">
    <source>
        <dbReference type="Proteomes" id="UP001307889"/>
    </source>
</evidence>
<reference evidence="2 3" key="1">
    <citation type="submission" date="2023-09" db="EMBL/GenBank/DDBJ databases">
        <title>Nesidiocoris tenuis whole genome shotgun sequence.</title>
        <authorList>
            <person name="Shibata T."/>
            <person name="Shimoda M."/>
            <person name="Kobayashi T."/>
            <person name="Uehara T."/>
        </authorList>
    </citation>
    <scope>NUCLEOTIDE SEQUENCE [LARGE SCALE GENOMIC DNA]</scope>
    <source>
        <strain evidence="2 3">Japan</strain>
    </source>
</reference>
<feature type="region of interest" description="Disordered" evidence="1">
    <location>
        <begin position="1"/>
        <end position="27"/>
    </location>
</feature>
<dbReference type="Proteomes" id="UP001307889">
    <property type="component" value="Chromosome 6"/>
</dbReference>